<gene>
    <name evidence="4" type="ORF">EVOR1521_LOCUS20941</name>
</gene>
<dbReference type="SUPFAM" id="SSF53927">
    <property type="entry name" value="Cytidine deaminase-like"/>
    <property type="match status" value="1"/>
</dbReference>
<dbReference type="GO" id="GO:0005634">
    <property type="term" value="C:nucleus"/>
    <property type="evidence" value="ECO:0007669"/>
    <property type="project" value="TreeGrafter"/>
</dbReference>
<name>A0AA36J1G7_9DINO</name>
<evidence type="ECO:0000256" key="1">
    <source>
        <dbReference type="ARBA" id="ARBA00022694"/>
    </source>
</evidence>
<protein>
    <recommendedName>
        <fullName evidence="3">CMP/dCMP-type deaminase domain-containing protein</fullName>
    </recommendedName>
</protein>
<evidence type="ECO:0000313" key="4">
    <source>
        <dbReference type="EMBL" id="CAJ1396789.1"/>
    </source>
</evidence>
<dbReference type="InterPro" id="IPR016193">
    <property type="entry name" value="Cytidine_deaminase-like"/>
</dbReference>
<feature type="domain" description="CMP/dCMP-type deaminase" evidence="3">
    <location>
        <begin position="124"/>
        <end position="257"/>
    </location>
</feature>
<dbReference type="PROSITE" id="PS51747">
    <property type="entry name" value="CYT_DCMP_DEAMINASES_2"/>
    <property type="match status" value="1"/>
</dbReference>
<dbReference type="AlphaFoldDB" id="A0AA36J1G7"/>
<dbReference type="InterPro" id="IPR002125">
    <property type="entry name" value="CMP_dCMP_dom"/>
</dbReference>
<dbReference type="GO" id="GO:0052717">
    <property type="term" value="F:tRNA-specific adenosine-34 deaminase activity"/>
    <property type="evidence" value="ECO:0007669"/>
    <property type="project" value="TreeGrafter"/>
</dbReference>
<dbReference type="Pfam" id="PF00383">
    <property type="entry name" value="dCMP_cyt_deam_1"/>
    <property type="match status" value="1"/>
</dbReference>
<sequence>MAARHDLVEVLPLEFTREVELLPLQCAVVPKALCGELMKLLAPLSEDLKHLKRVRPGPELAVLLAEAEVPDEAQALLKRHDIEQVTVQVPRFSPLTAAQLESYSRHWPVKLLKSSFEPMQLTQEMREHFTCLLRHAEAAGGCAIARGDNVLAEASEAPEALLLKHPAMVAIEQVAAKARQRYAEQGKRSREEDEDYLCQDCDVVLTCEPCVMCAMALIHSRVRCIAFRDPDAEFGGLGGRVALHHCKSLNHHPRVLRWEKGMGLPVNGYFT</sequence>
<dbReference type="PANTHER" id="PTHR11079">
    <property type="entry name" value="CYTOSINE DEAMINASE FAMILY MEMBER"/>
    <property type="match status" value="1"/>
</dbReference>
<evidence type="ECO:0000259" key="3">
    <source>
        <dbReference type="PROSITE" id="PS51747"/>
    </source>
</evidence>
<dbReference type="EMBL" id="CAUJNA010003243">
    <property type="protein sequence ID" value="CAJ1396789.1"/>
    <property type="molecule type" value="Genomic_DNA"/>
</dbReference>
<evidence type="ECO:0000256" key="2">
    <source>
        <dbReference type="ARBA" id="ARBA00038160"/>
    </source>
</evidence>
<comment type="similarity">
    <text evidence="2">Belongs to the cytidine and deoxycytidylate deaminase family. ADAT3 subfamily.</text>
</comment>
<organism evidence="4 5">
    <name type="scientific">Effrenium voratum</name>
    <dbReference type="NCBI Taxonomy" id="2562239"/>
    <lineage>
        <taxon>Eukaryota</taxon>
        <taxon>Sar</taxon>
        <taxon>Alveolata</taxon>
        <taxon>Dinophyceae</taxon>
        <taxon>Suessiales</taxon>
        <taxon>Symbiodiniaceae</taxon>
        <taxon>Effrenium</taxon>
    </lineage>
</organism>
<dbReference type="Gene3D" id="3.40.140.10">
    <property type="entry name" value="Cytidine Deaminase, domain 2"/>
    <property type="match status" value="1"/>
</dbReference>
<dbReference type="GO" id="GO:0005737">
    <property type="term" value="C:cytoplasm"/>
    <property type="evidence" value="ECO:0007669"/>
    <property type="project" value="TreeGrafter"/>
</dbReference>
<reference evidence="4" key="1">
    <citation type="submission" date="2023-08" db="EMBL/GenBank/DDBJ databases">
        <authorList>
            <person name="Chen Y."/>
            <person name="Shah S."/>
            <person name="Dougan E. K."/>
            <person name="Thang M."/>
            <person name="Chan C."/>
        </authorList>
    </citation>
    <scope>NUCLEOTIDE SEQUENCE</scope>
</reference>
<dbReference type="Proteomes" id="UP001178507">
    <property type="component" value="Unassembled WGS sequence"/>
</dbReference>
<dbReference type="PANTHER" id="PTHR11079:SF156">
    <property type="entry name" value="INACTIVE TRNA-SPECIFIC ADENOSINE DEAMINASE-LIKE PROTEIN 3-RELATED"/>
    <property type="match status" value="1"/>
</dbReference>
<evidence type="ECO:0000313" key="5">
    <source>
        <dbReference type="Proteomes" id="UP001178507"/>
    </source>
</evidence>
<dbReference type="GO" id="GO:0008033">
    <property type="term" value="P:tRNA processing"/>
    <property type="evidence" value="ECO:0007669"/>
    <property type="project" value="UniProtKB-KW"/>
</dbReference>
<proteinExistence type="inferred from homology"/>
<comment type="caution">
    <text evidence="4">The sequence shown here is derived from an EMBL/GenBank/DDBJ whole genome shotgun (WGS) entry which is preliminary data.</text>
</comment>
<keyword evidence="1" id="KW-0819">tRNA processing</keyword>
<keyword evidence="5" id="KW-1185">Reference proteome</keyword>
<accession>A0AA36J1G7</accession>